<keyword evidence="2" id="KW-1185">Reference proteome</keyword>
<evidence type="ECO:0000313" key="2">
    <source>
        <dbReference type="Proteomes" id="UP001642464"/>
    </source>
</evidence>
<organism evidence="1 2">
    <name type="scientific">Durusdinium trenchii</name>
    <dbReference type="NCBI Taxonomy" id="1381693"/>
    <lineage>
        <taxon>Eukaryota</taxon>
        <taxon>Sar</taxon>
        <taxon>Alveolata</taxon>
        <taxon>Dinophyceae</taxon>
        <taxon>Suessiales</taxon>
        <taxon>Symbiodiniaceae</taxon>
        <taxon>Durusdinium</taxon>
    </lineage>
</organism>
<sequence>MADPANRPTLLEERRRRSPTSPPSIPSSSSSMSKQLGSFRERQEALLAKQGRLNATAASRHAVPMEEAETDDLRSAAGSVASKAPSLHPSVASSMGLSEVTLGAGDDTAYWDFQHRKVEKKDLGHKCFECKETFKSLGGALTERRGGRVSMRYHGECFSGFADPRSQARSSHHEGRLAGSQLQAAPQEVTTKMRTAKHFEQGGRVASSIGGKFGTMMAMGHNSFGSKSSKGKVHLPQRAPGDLTEEQLAAHDAQLEAIDEDKELES</sequence>
<gene>
    <name evidence="1" type="ORF">SCF082_LOCUS4479</name>
</gene>
<name>A0ABP0HZN4_9DINO</name>
<accession>A0ABP0HZN4</accession>
<comment type="caution">
    <text evidence="1">The sequence shown here is derived from an EMBL/GenBank/DDBJ whole genome shotgun (WGS) entry which is preliminary data.</text>
</comment>
<dbReference type="Proteomes" id="UP001642464">
    <property type="component" value="Unassembled WGS sequence"/>
</dbReference>
<dbReference type="EMBL" id="CAXAMM010002314">
    <property type="protein sequence ID" value="CAK8995716.1"/>
    <property type="molecule type" value="Genomic_DNA"/>
</dbReference>
<protein>
    <submittedName>
        <fullName evidence="1">Uncharacterized protein</fullName>
    </submittedName>
</protein>
<reference evidence="1 2" key="1">
    <citation type="submission" date="2024-02" db="EMBL/GenBank/DDBJ databases">
        <authorList>
            <person name="Chen Y."/>
            <person name="Shah S."/>
            <person name="Dougan E. K."/>
            <person name="Thang M."/>
            <person name="Chan C."/>
        </authorList>
    </citation>
    <scope>NUCLEOTIDE SEQUENCE [LARGE SCALE GENOMIC DNA]</scope>
</reference>
<proteinExistence type="predicted"/>
<evidence type="ECO:0000313" key="1">
    <source>
        <dbReference type="EMBL" id="CAK8995716.1"/>
    </source>
</evidence>